<dbReference type="OrthoDB" id="1083028at2"/>
<dbReference type="Proteomes" id="UP000242181">
    <property type="component" value="Unassembled WGS sequence"/>
</dbReference>
<keyword evidence="4 6" id="KW-0808">Transferase</keyword>
<proteinExistence type="predicted"/>
<dbReference type="GO" id="GO:0009246">
    <property type="term" value="P:enterobacterial common antigen biosynthetic process"/>
    <property type="evidence" value="ECO:0007669"/>
    <property type="project" value="InterPro"/>
</dbReference>
<dbReference type="InterPro" id="IPR009993">
    <property type="entry name" value="WecF"/>
</dbReference>
<evidence type="ECO:0000256" key="3">
    <source>
        <dbReference type="ARBA" id="ARBA00022676"/>
    </source>
</evidence>
<accession>A0A2P7QQ28</accession>
<dbReference type="Pfam" id="PF07429">
    <property type="entry name" value="Glyco_transf_56"/>
    <property type="match status" value="1"/>
</dbReference>
<dbReference type="EMBL" id="PXYH01000017">
    <property type="protein sequence ID" value="PSJ40072.1"/>
    <property type="molecule type" value="Genomic_DNA"/>
</dbReference>
<keyword evidence="1" id="KW-1003">Cell membrane</keyword>
<dbReference type="RefSeq" id="WP_106454022.1">
    <property type="nucleotide sequence ID" value="NZ_PXYH01000017.1"/>
</dbReference>
<keyword evidence="5" id="KW-0472">Membrane</keyword>
<protein>
    <submittedName>
        <fullName evidence="6">TDP-N-acetylfucosamine:lipid II N-acetylfucosaminyltransferase</fullName>
    </submittedName>
</protein>
<gene>
    <name evidence="6" type="ORF">C7I36_12460</name>
</gene>
<dbReference type="GO" id="GO:0008417">
    <property type="term" value="F:fucosyltransferase activity"/>
    <property type="evidence" value="ECO:0007669"/>
    <property type="project" value="InterPro"/>
</dbReference>
<evidence type="ECO:0000256" key="1">
    <source>
        <dbReference type="ARBA" id="ARBA00022475"/>
    </source>
</evidence>
<evidence type="ECO:0000313" key="6">
    <source>
        <dbReference type="EMBL" id="PSJ40072.1"/>
    </source>
</evidence>
<evidence type="ECO:0000313" key="7">
    <source>
        <dbReference type="Proteomes" id="UP000242181"/>
    </source>
</evidence>
<name>A0A2P7QQ28_9GAMM</name>
<keyword evidence="2" id="KW-0997">Cell inner membrane</keyword>
<dbReference type="AlphaFoldDB" id="A0A2P7QQ28"/>
<evidence type="ECO:0000256" key="5">
    <source>
        <dbReference type="ARBA" id="ARBA00023136"/>
    </source>
</evidence>
<reference evidence="6 7" key="1">
    <citation type="submission" date="2018-03" db="EMBL/GenBank/DDBJ databases">
        <title>The draft genome of Zobellella taiwanensis JCM 13381.</title>
        <authorList>
            <person name="Liu L."/>
            <person name="Li L."/>
            <person name="Wang T."/>
            <person name="Zhang X."/>
            <person name="Liang L."/>
        </authorList>
    </citation>
    <scope>NUCLEOTIDE SEQUENCE [LARGE SCALE GENOMIC DNA]</scope>
    <source>
        <strain evidence="6 7">JCM 13381</strain>
    </source>
</reference>
<keyword evidence="3" id="KW-0328">Glycosyltransferase</keyword>
<organism evidence="6 7">
    <name type="scientific">Zobellella taiwanensis</name>
    <dbReference type="NCBI Taxonomy" id="347535"/>
    <lineage>
        <taxon>Bacteria</taxon>
        <taxon>Pseudomonadati</taxon>
        <taxon>Pseudomonadota</taxon>
        <taxon>Gammaproteobacteria</taxon>
        <taxon>Aeromonadales</taxon>
        <taxon>Aeromonadaceae</taxon>
        <taxon>Zobellella</taxon>
    </lineage>
</organism>
<evidence type="ECO:0000256" key="4">
    <source>
        <dbReference type="ARBA" id="ARBA00022679"/>
    </source>
</evidence>
<dbReference type="NCBIfam" id="NF002756">
    <property type="entry name" value="PRK02797.1-5"/>
    <property type="match status" value="1"/>
</dbReference>
<keyword evidence="7" id="KW-1185">Reference proteome</keyword>
<sequence>MILHVASLDKFIPPFIELINEHFDSSKHQFWLSGDKEKYPYQTSNNIYQVKRTKAGRPKGLLYLAVQLHKADKVILHGLFNPYVVVMLFCMPWLLKKCYWVMWGGDLYTYQLGEKNWKWKVKEFFRRPVIKNMGHLVTYISGDVELARQWYGAKGQYHECLMYTSNLYKELKLEPKASSTLNIQVGNSADPSNNHIEVLEKLLPYKEQDIKIFVPLSYGDQQHAEKVIRLGREWFGDKFYPLTDFIPIDDYLKFLGDIDIAVFNHRRQQGMGNTITLLGLGKTVYLQQDTSQWQFFKSLNIKVKSVRCGDISVLADNLTESNKLKIKEHFSKETLLEQLSHIFGEGNGLPYQRAA</sequence>
<comment type="caution">
    <text evidence="6">The sequence shown here is derived from an EMBL/GenBank/DDBJ whole genome shotgun (WGS) entry which is preliminary data.</text>
</comment>
<evidence type="ECO:0000256" key="2">
    <source>
        <dbReference type="ARBA" id="ARBA00022519"/>
    </source>
</evidence>